<sequence>MMSGMRSQYRDLEHGYHYIDKTEVLEKEIERFPSVYIEGAAGCGKTTVMRMMLAKHPEVEYRVFWLDEDDFIVDEDEDDHGERVQWIILEHVPEDLQPEIAERIQSLIRRSGGEDRIFLIGREEIPDGLLRLFWNREMGLVTQNSLLLNLEEIRQMIGQYGSRIVPEQLLEYTGGWSGVVDVILRLEQKYGDWQPQTHWYEMEQYLNDSILNMLKQDELDILHLAQTAPWVNAKMCEAVLGTVQAEQTLGKMMRKGFLIYECQEKRWSVAPIFCHTTECRISISYVTDCHAGDTNRESSYAVKLAEWYKTGGYELEYLQCLEHSDDVRAYADALKRYCVNQNDRQPDAALQDDRISPEVRLNLEFLRPQTAIEEWVEELQPDTGRLLIIQETKVSCLCDVKDMSGLFACKKQREKRLAHKWMACLDEDARTFYRLARMEYYIETDRLGAIPEEDMQLLVKAEEVSSVFHLNILWLLVRVQRFAYDEERQKQIEQLEAQLINTENRERAEYVKAVGSLNITAYGSREYLAEWLKYTAALANEEVMEKNIVQFYCQAKGYLLLNQYEKASRLLDKMLPYLNTHRRSRIYAEVLFEKAVAEWNLGQHGQALKSVIESFLTNGRNRYVM</sequence>
<evidence type="ECO:0000313" key="1">
    <source>
        <dbReference type="EMBL" id="MDO4842581.1"/>
    </source>
</evidence>
<dbReference type="InterPro" id="IPR027417">
    <property type="entry name" value="P-loop_NTPase"/>
</dbReference>
<feature type="non-terminal residue" evidence="1">
    <location>
        <position position="625"/>
    </location>
</feature>
<protein>
    <submittedName>
        <fullName evidence="1">ATP-binding protein</fullName>
    </submittedName>
</protein>
<keyword evidence="1" id="KW-0067">ATP-binding</keyword>
<comment type="caution">
    <text evidence="1">The sequence shown here is derived from an EMBL/GenBank/DDBJ whole genome shotgun (WGS) entry which is preliminary data.</text>
</comment>
<proteinExistence type="predicted"/>
<dbReference type="EMBL" id="JAUMVS010000224">
    <property type="protein sequence ID" value="MDO4842581.1"/>
    <property type="molecule type" value="Genomic_DNA"/>
</dbReference>
<accession>A0AA43RKN7</accession>
<dbReference type="Proteomes" id="UP001168575">
    <property type="component" value="Unassembled WGS sequence"/>
</dbReference>
<dbReference type="SUPFAM" id="SSF52540">
    <property type="entry name" value="P-loop containing nucleoside triphosphate hydrolases"/>
    <property type="match status" value="1"/>
</dbReference>
<name>A0AA43RKN7_9ACTN</name>
<dbReference type="GO" id="GO:0005524">
    <property type="term" value="F:ATP binding"/>
    <property type="evidence" value="ECO:0007669"/>
    <property type="project" value="UniProtKB-KW"/>
</dbReference>
<dbReference type="AlphaFoldDB" id="A0AA43RKN7"/>
<gene>
    <name evidence="1" type="ORF">Q3982_07910</name>
</gene>
<keyword evidence="1" id="KW-0547">Nucleotide-binding</keyword>
<reference evidence="1" key="1">
    <citation type="submission" date="2023-07" db="EMBL/GenBank/DDBJ databases">
        <title>Between Cages and Wild: Unraveling the Impact of Captivity on Animal Microbiomes and Antimicrobial Resistance.</title>
        <authorList>
            <person name="Schmartz G.P."/>
            <person name="Rehner J."/>
            <person name="Schuff M.J."/>
            <person name="Becker S.L."/>
            <person name="Kravczyk M."/>
            <person name="Gurevich A."/>
            <person name="Francke R."/>
            <person name="Mueller R."/>
            <person name="Keller V."/>
            <person name="Keller A."/>
        </authorList>
    </citation>
    <scope>NUCLEOTIDE SEQUENCE</scope>
    <source>
        <strain evidence="1">S12M_St_49</strain>
    </source>
</reference>
<evidence type="ECO:0000313" key="2">
    <source>
        <dbReference type="Proteomes" id="UP001168575"/>
    </source>
</evidence>
<keyword evidence="2" id="KW-1185">Reference proteome</keyword>
<organism evidence="1 2">
    <name type="scientific">Phoenicibacter congonensis</name>
    <dbReference type="NCBI Taxonomy" id="1944646"/>
    <lineage>
        <taxon>Bacteria</taxon>
        <taxon>Bacillati</taxon>
        <taxon>Actinomycetota</taxon>
        <taxon>Coriobacteriia</taxon>
        <taxon>Eggerthellales</taxon>
        <taxon>Eggerthellaceae</taxon>
        <taxon>Phoenicibacter</taxon>
    </lineage>
</organism>